<evidence type="ECO:0000313" key="2">
    <source>
        <dbReference type="Proteomes" id="UP001203058"/>
    </source>
</evidence>
<dbReference type="GO" id="GO:0008233">
    <property type="term" value="F:peptidase activity"/>
    <property type="evidence" value="ECO:0007669"/>
    <property type="project" value="UniProtKB-KW"/>
</dbReference>
<protein>
    <submittedName>
        <fullName evidence="1">Aspartyl protease family protein</fullName>
    </submittedName>
</protein>
<evidence type="ECO:0000313" key="1">
    <source>
        <dbReference type="EMBL" id="MCH8616963.1"/>
    </source>
</evidence>
<dbReference type="RefSeq" id="WP_241447841.1">
    <property type="nucleotide sequence ID" value="NZ_JAKZHW010000002.1"/>
</dbReference>
<dbReference type="InterPro" id="IPR021109">
    <property type="entry name" value="Peptidase_aspartic_dom_sf"/>
</dbReference>
<keyword evidence="2" id="KW-1185">Reference proteome</keyword>
<reference evidence="1 2" key="1">
    <citation type="submission" date="2022-03" db="EMBL/GenBank/DDBJ databases">
        <authorList>
            <person name="Jo J.-H."/>
            <person name="Im W.-T."/>
        </authorList>
    </citation>
    <scope>NUCLEOTIDE SEQUENCE [LARGE SCALE GENOMIC DNA]</scope>
    <source>
        <strain evidence="1 2">SM33</strain>
    </source>
</reference>
<dbReference type="SUPFAM" id="SSF50630">
    <property type="entry name" value="Acid proteases"/>
    <property type="match status" value="2"/>
</dbReference>
<sequence length="357" mass="38376">MSARRLVAIAAFGLSVACLTRDAGATAEPPRISKPRPAPDVPADVPPLPPAYFDPSLAIGGQDLKARKIETRLSVEVMVNGTGPYRFIVDSGADTSVVGLRIAQGLQLPVGRPATLHGMTSRDIVDRVKVDQLTLGTATIRNLLLPALREGDLGGEGMIGIDALSQQRLMMDFEKRTVKVEDAALPERSLPGDIVVIARRQRGQLILTHVRAAGFPLDAVIDTGSEITIGNLALRDKLIRKNRDKFITVPVTGVTGEVAKLELAKIAELQLGPVTLHDVPMAFADVPPFKLFGLSDQPALLLGTDLLESFRRISLDFKARKVRFQLRSCKTQGVLISTSPTAFTRLSSTGTPDVCGR</sequence>
<keyword evidence="1" id="KW-0645">Protease</keyword>
<name>A0ABS9VPR9_9SPHN</name>
<dbReference type="PROSITE" id="PS00141">
    <property type="entry name" value="ASP_PROTEASE"/>
    <property type="match status" value="1"/>
</dbReference>
<dbReference type="PROSITE" id="PS51257">
    <property type="entry name" value="PROKAR_LIPOPROTEIN"/>
    <property type="match status" value="1"/>
</dbReference>
<dbReference type="CDD" id="cd05483">
    <property type="entry name" value="retropepsin_like_bacteria"/>
    <property type="match status" value="1"/>
</dbReference>
<gene>
    <name evidence="1" type="ORF">LZ016_12755</name>
</gene>
<organism evidence="1 2">
    <name type="scientific">Sphingomonas telluris</name>
    <dbReference type="NCBI Taxonomy" id="2907998"/>
    <lineage>
        <taxon>Bacteria</taxon>
        <taxon>Pseudomonadati</taxon>
        <taxon>Pseudomonadota</taxon>
        <taxon>Alphaproteobacteria</taxon>
        <taxon>Sphingomonadales</taxon>
        <taxon>Sphingomonadaceae</taxon>
        <taxon>Sphingomonas</taxon>
    </lineage>
</organism>
<dbReference type="Gene3D" id="2.40.70.10">
    <property type="entry name" value="Acid Proteases"/>
    <property type="match status" value="2"/>
</dbReference>
<dbReference type="Proteomes" id="UP001203058">
    <property type="component" value="Unassembled WGS sequence"/>
</dbReference>
<dbReference type="EMBL" id="JAKZHW010000002">
    <property type="protein sequence ID" value="MCH8616963.1"/>
    <property type="molecule type" value="Genomic_DNA"/>
</dbReference>
<dbReference type="GO" id="GO:0006508">
    <property type="term" value="P:proteolysis"/>
    <property type="evidence" value="ECO:0007669"/>
    <property type="project" value="UniProtKB-KW"/>
</dbReference>
<dbReference type="InterPro" id="IPR034122">
    <property type="entry name" value="Retropepsin-like_bacterial"/>
</dbReference>
<comment type="caution">
    <text evidence="1">The sequence shown here is derived from an EMBL/GenBank/DDBJ whole genome shotgun (WGS) entry which is preliminary data.</text>
</comment>
<accession>A0ABS9VPR9</accession>
<keyword evidence="1" id="KW-0378">Hydrolase</keyword>
<dbReference type="InterPro" id="IPR001969">
    <property type="entry name" value="Aspartic_peptidase_AS"/>
</dbReference>
<proteinExistence type="predicted"/>
<dbReference type="Pfam" id="PF13650">
    <property type="entry name" value="Asp_protease_2"/>
    <property type="match status" value="2"/>
</dbReference>